<dbReference type="AlphaFoldDB" id="A0A8T1V0S6"/>
<organism evidence="1 2">
    <name type="scientific">Phytophthora cactorum</name>
    <dbReference type="NCBI Taxonomy" id="29920"/>
    <lineage>
        <taxon>Eukaryota</taxon>
        <taxon>Sar</taxon>
        <taxon>Stramenopiles</taxon>
        <taxon>Oomycota</taxon>
        <taxon>Peronosporomycetes</taxon>
        <taxon>Peronosporales</taxon>
        <taxon>Peronosporaceae</taxon>
        <taxon>Phytophthora</taxon>
    </lineage>
</organism>
<reference evidence="1" key="1">
    <citation type="submission" date="2021-01" db="EMBL/GenBank/DDBJ databases">
        <title>Phytophthora aleatoria, a newly-described species from Pinus radiata is distinct from Phytophthora cactorum isolates based on comparative genomics.</title>
        <authorList>
            <person name="Mcdougal R."/>
            <person name="Panda P."/>
            <person name="Williams N."/>
            <person name="Studholme D.J."/>
        </authorList>
    </citation>
    <scope>NUCLEOTIDE SEQUENCE</scope>
    <source>
        <strain evidence="1">NZFS 3830</strain>
    </source>
</reference>
<dbReference type="EMBL" id="JAENGZ010000037">
    <property type="protein sequence ID" value="KAG6972294.1"/>
    <property type="molecule type" value="Genomic_DNA"/>
</dbReference>
<protein>
    <submittedName>
        <fullName evidence="1">Uncharacterized protein</fullName>
    </submittedName>
</protein>
<accession>A0A8T1V0S6</accession>
<comment type="caution">
    <text evidence="1">The sequence shown here is derived from an EMBL/GenBank/DDBJ whole genome shotgun (WGS) entry which is preliminary data.</text>
</comment>
<dbReference type="Proteomes" id="UP000688947">
    <property type="component" value="Unassembled WGS sequence"/>
</dbReference>
<sequence>MFDQKSASSKLIPTHATLSLDSLMSSIDEAYASFETMFAEKGIPFLPCPRKKRKGRRHLTNDVMLELAERNVVPFSLRQPKSLYGDTHDCFFSSTRDDRGLPQARAIRSPMSLSIGIDTWESVVSSDWEFISRCKSS</sequence>
<proteinExistence type="predicted"/>
<name>A0A8T1V0S6_9STRA</name>
<evidence type="ECO:0000313" key="1">
    <source>
        <dbReference type="EMBL" id="KAG6972294.1"/>
    </source>
</evidence>
<gene>
    <name evidence="1" type="ORF">JG687_00001523</name>
</gene>
<dbReference type="OrthoDB" id="10481332at2759"/>
<evidence type="ECO:0000313" key="2">
    <source>
        <dbReference type="Proteomes" id="UP000688947"/>
    </source>
</evidence>